<evidence type="ECO:0000313" key="2">
    <source>
        <dbReference type="EMBL" id="NBC36901.1"/>
    </source>
</evidence>
<feature type="domain" description="Glycosyltransferase 2-like" evidence="1">
    <location>
        <begin position="323"/>
        <end position="447"/>
    </location>
</feature>
<dbReference type="InterPro" id="IPR001173">
    <property type="entry name" value="Glyco_trans_2-like"/>
</dbReference>
<dbReference type="InterPro" id="IPR029044">
    <property type="entry name" value="Nucleotide-diphossugar_trans"/>
</dbReference>
<dbReference type="Pfam" id="PF00535">
    <property type="entry name" value="Glycos_transf_2"/>
    <property type="match status" value="1"/>
</dbReference>
<sequence>MSLWRRLWYTAMAHPSRAVEAMYWFATGRRQRARNRLRLGIADSAHAYRLWQEEAEPPRMNAAQIAAQVAQWDQPPRISVIVHLRDRLRAAAITRMLAALAVQSYPHWELVLVCARGIQTPRLAHAPRIVLTAEHTNSPARAIAIAMQAASGDHILPLAEEAQLTSDALFHLAAAMRDNSGACVAYADQDECAEGAKRQAYWFKPQWNPDLFLAQDYLSGICLIRADAVRAHLPLHPARADAAVYALLLAITGGKGAQVLHVPRVLAHLPSAQARRGVSAQDAPARAAAVARHVMNAGGVARIGPHGTVGVEWPLPDPPPLVSILIPTRDGLDLLRLCITGVLHHTDYPAIEVLIIDNGSVQADTLDWLDRITADPRVRVLRDDGPFNFAALNNGAAAQARGEYLCMLNNDIEVLEPGWLTALMRQAVRPHVGAVGARLLYEDGSVQHAGVTIGLGDAAGHAHRFERGDDPGYFARSHAQHSVSAVTAACLVVARHKFAAVGGFDAEHLAVAFNDVDLCLKLRAAGWTNIYEPAAELIHHESKSRGRDTSPQHIARYRAELAVLQRRWGTVDHVDPLHHPQLDRMSERYRLKLP</sequence>
<gene>
    <name evidence="2" type="ORF">GTZ99_10060</name>
</gene>
<keyword evidence="3" id="KW-1185">Reference proteome</keyword>
<dbReference type="PANTHER" id="PTHR43179:SF7">
    <property type="entry name" value="RHAMNOSYLTRANSFERASE WBBL"/>
    <property type="match status" value="1"/>
</dbReference>
<dbReference type="PANTHER" id="PTHR43179">
    <property type="entry name" value="RHAMNOSYLTRANSFERASE WBBL"/>
    <property type="match status" value="1"/>
</dbReference>
<dbReference type="CDD" id="cd04186">
    <property type="entry name" value="GT_2_like_c"/>
    <property type="match status" value="1"/>
</dbReference>
<reference evidence="3" key="1">
    <citation type="submission" date="2020-01" db="EMBL/GenBank/DDBJ databases">
        <title>Sphingomonas sp. strain CSW-10.</title>
        <authorList>
            <person name="Chen W.-M."/>
        </authorList>
    </citation>
    <scope>NUCLEOTIDE SEQUENCE [LARGE SCALE GENOMIC DNA]</scope>
    <source>
        <strain evidence="3">FSY-8</strain>
    </source>
</reference>
<dbReference type="Proteomes" id="UP000753724">
    <property type="component" value="Unassembled WGS sequence"/>
</dbReference>
<evidence type="ECO:0000259" key="1">
    <source>
        <dbReference type="Pfam" id="PF00535"/>
    </source>
</evidence>
<accession>A0ABW9XEE9</accession>
<comment type="caution">
    <text evidence="2">The sequence shown here is derived from an EMBL/GenBank/DDBJ whole genome shotgun (WGS) entry which is preliminary data.</text>
</comment>
<dbReference type="RefSeq" id="WP_161718370.1">
    <property type="nucleotide sequence ID" value="NZ_JAAAPO010000003.1"/>
</dbReference>
<evidence type="ECO:0000313" key="3">
    <source>
        <dbReference type="Proteomes" id="UP000753724"/>
    </source>
</evidence>
<dbReference type="SUPFAM" id="SSF53448">
    <property type="entry name" value="Nucleotide-diphospho-sugar transferases"/>
    <property type="match status" value="2"/>
</dbReference>
<name>A0ABW9XEE9_9SPHN</name>
<protein>
    <submittedName>
        <fullName evidence="2">Glycosyltransferase</fullName>
    </submittedName>
</protein>
<dbReference type="Gene3D" id="3.90.550.10">
    <property type="entry name" value="Spore Coat Polysaccharide Biosynthesis Protein SpsA, Chain A"/>
    <property type="match status" value="2"/>
</dbReference>
<proteinExistence type="predicted"/>
<organism evidence="2 3">
    <name type="scientific">Novosphingobium ovatum</name>
    <dbReference type="NCBI Taxonomy" id="1908523"/>
    <lineage>
        <taxon>Bacteria</taxon>
        <taxon>Pseudomonadati</taxon>
        <taxon>Pseudomonadota</taxon>
        <taxon>Alphaproteobacteria</taxon>
        <taxon>Sphingomonadales</taxon>
        <taxon>Sphingomonadaceae</taxon>
        <taxon>Novosphingobium</taxon>
    </lineage>
</organism>
<dbReference type="EMBL" id="JAAAPO010000003">
    <property type="protein sequence ID" value="NBC36901.1"/>
    <property type="molecule type" value="Genomic_DNA"/>
</dbReference>